<dbReference type="InterPro" id="IPR027417">
    <property type="entry name" value="P-loop_NTPase"/>
</dbReference>
<evidence type="ECO:0000256" key="15">
    <source>
        <dbReference type="SAM" id="MobiDB-lite"/>
    </source>
</evidence>
<evidence type="ECO:0000256" key="11">
    <source>
        <dbReference type="ARBA" id="ARBA00037724"/>
    </source>
</evidence>
<dbReference type="CDD" id="cd18137">
    <property type="entry name" value="HLD_clamp_pol_III_gamma_tau"/>
    <property type="match status" value="1"/>
</dbReference>
<dbReference type="Gene3D" id="3.40.50.300">
    <property type="entry name" value="P-loop containing nucleotide triphosphate hydrolases"/>
    <property type="match status" value="1"/>
</dbReference>
<feature type="compositionally biased region" description="Pro residues" evidence="15">
    <location>
        <begin position="411"/>
        <end position="426"/>
    </location>
</feature>
<evidence type="ECO:0000256" key="7">
    <source>
        <dbReference type="ARBA" id="ARBA00022741"/>
    </source>
</evidence>
<dbReference type="FunFam" id="3.40.50.300:FF:000014">
    <property type="entry name" value="DNA polymerase III subunit gamma/tau"/>
    <property type="match status" value="1"/>
</dbReference>
<dbReference type="RefSeq" id="WP_161705134.1">
    <property type="nucleotide sequence ID" value="NZ_JAAAHS010000493.1"/>
</dbReference>
<evidence type="ECO:0000256" key="13">
    <source>
        <dbReference type="ARBA" id="ARBA00074577"/>
    </source>
</evidence>
<dbReference type="InterPro" id="IPR008921">
    <property type="entry name" value="DNA_pol3_clamp-load_cplx_C"/>
</dbReference>
<dbReference type="NCBIfam" id="TIGR02397">
    <property type="entry name" value="dnaX_nterm"/>
    <property type="match status" value="1"/>
</dbReference>
<dbReference type="InterPro" id="IPR045085">
    <property type="entry name" value="HLD_clamp_pol_III_gamma_tau"/>
</dbReference>
<evidence type="ECO:0000256" key="4">
    <source>
        <dbReference type="ARBA" id="ARBA00022695"/>
    </source>
</evidence>
<keyword evidence="9 14" id="KW-0067">ATP-binding</keyword>
<comment type="function">
    <text evidence="11 14">DNA polymerase III is a complex, multichain enzyme responsible for most of the replicative synthesis in bacteria. This DNA polymerase also exhibits 3' to 5' exonuclease activity.</text>
</comment>
<dbReference type="InterPro" id="IPR022754">
    <property type="entry name" value="DNA_pol_III_gamma-3"/>
</dbReference>
<evidence type="ECO:0000256" key="12">
    <source>
        <dbReference type="ARBA" id="ARBA00049244"/>
    </source>
</evidence>
<feature type="compositionally biased region" description="Pro residues" evidence="15">
    <location>
        <begin position="450"/>
        <end position="466"/>
    </location>
</feature>
<dbReference type="SUPFAM" id="SSF52540">
    <property type="entry name" value="P-loop containing nucleoside triphosphate hydrolases"/>
    <property type="match status" value="1"/>
</dbReference>
<dbReference type="Pfam" id="PF13177">
    <property type="entry name" value="DNA_pol3_delta2"/>
    <property type="match status" value="1"/>
</dbReference>
<dbReference type="InterPro" id="IPR050238">
    <property type="entry name" value="DNA_Rep/Repair_Clamp_Loader"/>
</dbReference>
<dbReference type="FunFam" id="1.20.272.10:FF:000003">
    <property type="entry name" value="DNA polymerase III subunit gamma/tau"/>
    <property type="match status" value="1"/>
</dbReference>
<dbReference type="InterPro" id="IPR012763">
    <property type="entry name" value="DNA_pol_III_sug/sutau_N"/>
</dbReference>
<dbReference type="GO" id="GO:0003677">
    <property type="term" value="F:DNA binding"/>
    <property type="evidence" value="ECO:0007669"/>
    <property type="project" value="InterPro"/>
</dbReference>
<dbReference type="GO" id="GO:0009360">
    <property type="term" value="C:DNA polymerase III complex"/>
    <property type="evidence" value="ECO:0007669"/>
    <property type="project" value="InterPro"/>
</dbReference>
<protein>
    <recommendedName>
        <fullName evidence="13 14">DNA polymerase III subunit gamma/tau</fullName>
        <ecNumber evidence="2 14">2.7.7.7</ecNumber>
    </recommendedName>
</protein>
<keyword evidence="7 14" id="KW-0547">Nucleotide-binding</keyword>
<evidence type="ECO:0000313" key="17">
    <source>
        <dbReference type="EMBL" id="NBE56449.1"/>
    </source>
</evidence>
<sequence>MSSLALYRRYRPESFAEVIGQEHVTDPLQQALRNNRVNHAYLFSGPRGCGKTTSARILARCLNCEQGPTPTPCGECQSCRDLARNGPGSIDVIEIDAASHGGVDDARDLREKAFFGPASSRYKIYIIDEAHMVTPAGFNALLKVVEEPPEHLKFIFATTEPEKVIGTIRSRTHHYPFRLVPPGTLREYLGEVCGKEDIPVADGVLPLVVRAGAGSVRDSMSVMDQLLAGAGADGVTYGMATALLGYTEGSLLDAVVDAFASGDGAAAFEVVDRVIEGGNDPRRFVADLLERLRDLVILAAVPDAAEKGLIDAPTDVVERMQAQAGVLGAAELSRAADLVNEGLTEMRGATSPRLQLELICARVLLPAAYDDERAVLARLDRLERGGNFSAGGQGPAMGYAPGPDAHAPVQPSGPPMPSGPAVPPGGGPAAARAAVRGAGPSAPSAAPAPEAAPPAPAPVEPMPAQPAPAQSAPAPAQPPAPAPAAPPVESAQPTPQSQPTAPAPQAGAPGAWPTVSGG</sequence>
<dbReference type="PANTHER" id="PTHR11669:SF0">
    <property type="entry name" value="PROTEIN STICHEL-LIKE 2"/>
    <property type="match status" value="1"/>
</dbReference>
<dbReference type="Gene3D" id="1.20.272.10">
    <property type="match status" value="1"/>
</dbReference>
<dbReference type="GO" id="GO:0005524">
    <property type="term" value="F:ATP binding"/>
    <property type="evidence" value="ECO:0007669"/>
    <property type="project" value="UniProtKB-KW"/>
</dbReference>
<comment type="similarity">
    <text evidence="1 14">Belongs to the DnaX/STICHEL family.</text>
</comment>
<dbReference type="SUPFAM" id="SSF48019">
    <property type="entry name" value="post-AAA+ oligomerization domain-like"/>
    <property type="match status" value="1"/>
</dbReference>
<feature type="non-terminal residue" evidence="17">
    <location>
        <position position="518"/>
    </location>
</feature>
<feature type="region of interest" description="Disordered" evidence="15">
    <location>
        <begin position="386"/>
        <end position="518"/>
    </location>
</feature>
<dbReference type="OrthoDB" id="9810148at2"/>
<dbReference type="EC" id="2.7.7.7" evidence="2 14"/>
<dbReference type="SMART" id="SM00382">
    <property type="entry name" value="AAA"/>
    <property type="match status" value="1"/>
</dbReference>
<dbReference type="EMBL" id="JAAAHS010000493">
    <property type="protein sequence ID" value="NBE56449.1"/>
    <property type="molecule type" value="Genomic_DNA"/>
</dbReference>
<feature type="domain" description="AAA+ ATPase" evidence="16">
    <location>
        <begin position="37"/>
        <end position="181"/>
    </location>
</feature>
<evidence type="ECO:0000256" key="14">
    <source>
        <dbReference type="RuleBase" id="RU364063"/>
    </source>
</evidence>
<dbReference type="GO" id="GO:0046872">
    <property type="term" value="F:metal ion binding"/>
    <property type="evidence" value="ECO:0007669"/>
    <property type="project" value="UniProtKB-KW"/>
</dbReference>
<dbReference type="CDD" id="cd00009">
    <property type="entry name" value="AAA"/>
    <property type="match status" value="1"/>
</dbReference>
<evidence type="ECO:0000256" key="9">
    <source>
        <dbReference type="ARBA" id="ARBA00022840"/>
    </source>
</evidence>
<dbReference type="AlphaFoldDB" id="A0A964UW02"/>
<evidence type="ECO:0000256" key="10">
    <source>
        <dbReference type="ARBA" id="ARBA00022932"/>
    </source>
</evidence>
<name>A0A964UW02_9ACTN</name>
<evidence type="ECO:0000256" key="6">
    <source>
        <dbReference type="ARBA" id="ARBA00022723"/>
    </source>
</evidence>
<evidence type="ECO:0000256" key="1">
    <source>
        <dbReference type="ARBA" id="ARBA00006360"/>
    </source>
</evidence>
<dbReference type="Gene3D" id="1.10.8.60">
    <property type="match status" value="1"/>
</dbReference>
<comment type="catalytic activity">
    <reaction evidence="12 14">
        <text>DNA(n) + a 2'-deoxyribonucleoside 5'-triphosphate = DNA(n+1) + diphosphate</text>
        <dbReference type="Rhea" id="RHEA:22508"/>
        <dbReference type="Rhea" id="RHEA-COMP:17339"/>
        <dbReference type="Rhea" id="RHEA-COMP:17340"/>
        <dbReference type="ChEBI" id="CHEBI:33019"/>
        <dbReference type="ChEBI" id="CHEBI:61560"/>
        <dbReference type="ChEBI" id="CHEBI:173112"/>
        <dbReference type="EC" id="2.7.7.7"/>
    </reaction>
</comment>
<evidence type="ECO:0000313" key="18">
    <source>
        <dbReference type="Proteomes" id="UP000598297"/>
    </source>
</evidence>
<keyword evidence="8" id="KW-0862">Zinc</keyword>
<reference evidence="17" key="1">
    <citation type="submission" date="2020-01" db="EMBL/GenBank/DDBJ databases">
        <title>Whole-genome analyses of novel actinobacteria.</title>
        <authorList>
            <person name="Sahin N."/>
        </authorList>
    </citation>
    <scope>NUCLEOTIDE SEQUENCE</scope>
    <source>
        <strain evidence="17">YC537</strain>
    </source>
</reference>
<keyword evidence="4 14" id="KW-0548">Nucleotidyltransferase</keyword>
<keyword evidence="18" id="KW-1185">Reference proteome</keyword>
<dbReference type="InterPro" id="IPR003593">
    <property type="entry name" value="AAA+_ATPase"/>
</dbReference>
<keyword evidence="5 14" id="KW-0235">DNA replication</keyword>
<evidence type="ECO:0000256" key="2">
    <source>
        <dbReference type="ARBA" id="ARBA00012417"/>
    </source>
</evidence>
<dbReference type="NCBIfam" id="NF005846">
    <property type="entry name" value="PRK07764.1-6"/>
    <property type="match status" value="1"/>
</dbReference>
<organism evidence="17 18">
    <name type="scientific">Streptomyces boluensis</name>
    <dbReference type="NCBI Taxonomy" id="1775135"/>
    <lineage>
        <taxon>Bacteria</taxon>
        <taxon>Bacillati</taxon>
        <taxon>Actinomycetota</taxon>
        <taxon>Actinomycetes</taxon>
        <taxon>Kitasatosporales</taxon>
        <taxon>Streptomycetaceae</taxon>
        <taxon>Streptomyces</taxon>
    </lineage>
</organism>
<proteinExistence type="inferred from homology"/>
<dbReference type="PANTHER" id="PTHR11669">
    <property type="entry name" value="REPLICATION FACTOR C / DNA POLYMERASE III GAMMA-TAU SUBUNIT"/>
    <property type="match status" value="1"/>
</dbReference>
<evidence type="ECO:0000256" key="8">
    <source>
        <dbReference type="ARBA" id="ARBA00022833"/>
    </source>
</evidence>
<feature type="compositionally biased region" description="Low complexity" evidence="15">
    <location>
        <begin position="487"/>
        <end position="511"/>
    </location>
</feature>
<dbReference type="Proteomes" id="UP000598297">
    <property type="component" value="Unassembled WGS sequence"/>
</dbReference>
<gene>
    <name evidence="14" type="primary">dnaX</name>
    <name evidence="17" type="ORF">GUY60_34470</name>
</gene>
<dbReference type="Pfam" id="PF22608">
    <property type="entry name" value="DNAX_ATPase_lid"/>
    <property type="match status" value="1"/>
</dbReference>
<feature type="compositionally biased region" description="Pro residues" evidence="15">
    <location>
        <begin position="475"/>
        <end position="486"/>
    </location>
</feature>
<evidence type="ECO:0000259" key="16">
    <source>
        <dbReference type="SMART" id="SM00382"/>
    </source>
</evidence>
<feature type="compositionally biased region" description="Low complexity" evidence="15">
    <location>
        <begin position="429"/>
        <end position="449"/>
    </location>
</feature>
<accession>A0A964UW02</accession>
<keyword evidence="6" id="KW-0479">Metal-binding</keyword>
<keyword evidence="3 14" id="KW-0808">Transferase</keyword>
<comment type="caution">
    <text evidence="17">The sequence shown here is derived from an EMBL/GenBank/DDBJ whole genome shotgun (WGS) entry which is preliminary data.</text>
</comment>
<evidence type="ECO:0000256" key="3">
    <source>
        <dbReference type="ARBA" id="ARBA00022679"/>
    </source>
</evidence>
<dbReference type="GO" id="GO:0006261">
    <property type="term" value="P:DNA-templated DNA replication"/>
    <property type="evidence" value="ECO:0007669"/>
    <property type="project" value="TreeGrafter"/>
</dbReference>
<comment type="subunit">
    <text evidence="14">DNA polymerase III contains a core (composed of alpha, epsilon and theta chains) that associates with a tau subunit. This core dimerizes to form the POLIII' complex. PolIII' associates with the gamma complex (composed of gamma, delta, delta', psi and chi chains) and with the beta chain to form the complete DNA polymerase III complex.</text>
</comment>
<dbReference type="Pfam" id="PF12169">
    <property type="entry name" value="DNA_pol3_gamma3"/>
    <property type="match status" value="1"/>
</dbReference>
<evidence type="ECO:0000256" key="5">
    <source>
        <dbReference type="ARBA" id="ARBA00022705"/>
    </source>
</evidence>
<dbReference type="GO" id="GO:0003887">
    <property type="term" value="F:DNA-directed DNA polymerase activity"/>
    <property type="evidence" value="ECO:0007669"/>
    <property type="project" value="UniProtKB-KW"/>
</dbReference>
<keyword evidence="10 14" id="KW-0239">DNA-directed DNA polymerase</keyword>